<sequence>MSDFTVIDDKLYSALRKSIGYVPLYLFNRAGDFVEVVRRSVFEFLLPTGYFTNLAVPLGGRSFPTGTNTMADAARLKLPELYPCQQRVIDELTDRFKRKVAERRPVYATLHLACGFGKTITASYLIGMHRKRAVVCVPNKMILAQWSAAVHKLGVSCYVSSEGAAKLLRVIDGRDVSVLVVVDKHLANEAFCKLVSRRYDVFVLDEAHTYNLMNLSAMTRFLSFHPPKICYFLTATPRPANSIYCNDVINVTKFSALQKVTCVIREFYEDFSTASIQDHCRKLSSPQNKYHLYTEKILAEDEPRNRTIVATVAEAFAENRIERVLVITKLRKHMLRIFHGLEQELGTDYVFLGDARNRGTTETVRRLRDSEHFIFVSTLNYSGTGLDIPRLDTLVVCTSVMNNMQIEQMIGRICRETDSTRRAIYLFPNTSVREIRYTVGIFTQRIGTVAARLGFSEFAERTQVGPASRTQK</sequence>
<evidence type="ECO:0000256" key="7">
    <source>
        <dbReference type="ARBA" id="ARBA00022921"/>
    </source>
</evidence>
<dbReference type="CDD" id="cd18785">
    <property type="entry name" value="SF2_C"/>
    <property type="match status" value="1"/>
</dbReference>
<dbReference type="EMBL" id="MF661791">
    <property type="protein sequence ID" value="AXK50182.1"/>
    <property type="molecule type" value="Genomic_DNA"/>
</dbReference>
<name>A0A2C9DT87_9POXV</name>
<dbReference type="GO" id="GO:0005524">
    <property type="term" value="F:ATP binding"/>
    <property type="evidence" value="ECO:0007669"/>
    <property type="project" value="UniProtKB-KW"/>
</dbReference>
<dbReference type="GO" id="GO:0004386">
    <property type="term" value="F:helicase activity"/>
    <property type="evidence" value="ECO:0007669"/>
    <property type="project" value="UniProtKB-KW"/>
</dbReference>
<dbReference type="InterPro" id="IPR006935">
    <property type="entry name" value="Helicase/UvrB_N"/>
</dbReference>
<gene>
    <name evidence="13" type="ORF">EKPV-NSW-ORF140</name>
</gene>
<dbReference type="Pfam" id="PF00271">
    <property type="entry name" value="Helicase_C"/>
    <property type="match status" value="1"/>
</dbReference>
<dbReference type="Proteomes" id="UP000318205">
    <property type="component" value="Segment"/>
</dbReference>
<organism evidence="12 15">
    <name type="scientific">Eastern grey kangaroopox virus</name>
    <dbReference type="NCBI Taxonomy" id="2042482"/>
    <lineage>
        <taxon>Viruses</taxon>
        <taxon>Varidnaviria</taxon>
        <taxon>Bamfordvirae</taxon>
        <taxon>Nucleocytoviricota</taxon>
        <taxon>Pokkesviricetes</taxon>
        <taxon>Chitovirales</taxon>
        <taxon>Poxviridae</taxon>
        <taxon>Chordopoxvirinae</taxon>
        <taxon>Macropopoxvirus</taxon>
        <taxon>Macropopoxvirus mgiganteuspox</taxon>
        <taxon>Eastern kangaroopox virus</taxon>
    </lineage>
</organism>
<comment type="similarity">
    <text evidence="10">Belongs to the helicase family. Poxviruses subfamily.</text>
</comment>
<dbReference type="GO" id="GO:0003677">
    <property type="term" value="F:DNA binding"/>
    <property type="evidence" value="ECO:0007669"/>
    <property type="project" value="InterPro"/>
</dbReference>
<evidence type="ECO:0000256" key="3">
    <source>
        <dbReference type="ARBA" id="ARBA00022801"/>
    </source>
</evidence>
<proteinExistence type="inferred from homology"/>
<dbReference type="PROSITE" id="PS51192">
    <property type="entry name" value="HELICASE_ATP_BIND_1"/>
    <property type="match status" value="1"/>
</dbReference>
<evidence type="ECO:0000256" key="8">
    <source>
        <dbReference type="ARBA" id="ARBA00023163"/>
    </source>
</evidence>
<accession>A0A2C9DT87</accession>
<evidence type="ECO:0000313" key="13">
    <source>
        <dbReference type="EMBL" id="AXK50182.1"/>
    </source>
</evidence>
<keyword evidence="15" id="KW-1185">Reference proteome</keyword>
<dbReference type="EMBL" id="MF467281">
    <property type="protein sequence ID" value="ATI21220.1"/>
    <property type="molecule type" value="Genomic_DNA"/>
</dbReference>
<evidence type="ECO:0000256" key="10">
    <source>
        <dbReference type="ARBA" id="ARBA00038498"/>
    </source>
</evidence>
<keyword evidence="5" id="KW-0067">ATP-binding</keyword>
<dbReference type="SUPFAM" id="SSF52540">
    <property type="entry name" value="P-loop containing nucleoside triphosphate hydrolases"/>
    <property type="match status" value="1"/>
</dbReference>
<keyword evidence="4 12" id="KW-0347">Helicase</keyword>
<evidence type="ECO:0000256" key="6">
    <source>
        <dbReference type="ARBA" id="ARBA00022844"/>
    </source>
</evidence>
<dbReference type="PANTHER" id="PTHR47396">
    <property type="entry name" value="TYPE I RESTRICTION ENZYME ECOKI R PROTEIN"/>
    <property type="match status" value="1"/>
</dbReference>
<reference evidence="12 15" key="2">
    <citation type="journal article" date="2017" name="Virus Res.">
        <title>Complete genomic characterisation of two novel poxviruses (WKPV and EKPV) from western and eastern grey kangaroos.</title>
        <authorList>
            <person name="Bennett M."/>
            <person name="Tu S.L."/>
            <person name="Upton C."/>
            <person name="McArtor C."/>
            <person name="Gillett A."/>
            <person name="Laird T."/>
            <person name="O'Dea M."/>
        </authorList>
    </citation>
    <scope>NUCLEOTIDE SEQUENCE [LARGE SCALE GENOMIC DNA]</scope>
    <source>
        <strain evidence="12">Sunshine Coast</strain>
    </source>
</reference>
<dbReference type="GO" id="GO:0044423">
    <property type="term" value="C:virion component"/>
    <property type="evidence" value="ECO:0007669"/>
    <property type="project" value="UniProtKB-KW"/>
</dbReference>
<keyword evidence="6" id="KW-0946">Virion</keyword>
<dbReference type="Gene3D" id="3.40.50.300">
    <property type="entry name" value="P-loop containing nucleotide triphosphate hydrolases"/>
    <property type="match status" value="2"/>
</dbReference>
<dbReference type="Pfam" id="PF04851">
    <property type="entry name" value="ResIII"/>
    <property type="match status" value="1"/>
</dbReference>
<dbReference type="InterPro" id="IPR001650">
    <property type="entry name" value="Helicase_C-like"/>
</dbReference>
<evidence type="ECO:0000313" key="15">
    <source>
        <dbReference type="Proteomes" id="UP000318205"/>
    </source>
</evidence>
<evidence type="ECO:0000313" key="12">
    <source>
        <dbReference type="EMBL" id="ATI21220.1"/>
    </source>
</evidence>
<evidence type="ECO:0000256" key="4">
    <source>
        <dbReference type="ARBA" id="ARBA00022806"/>
    </source>
</evidence>
<dbReference type="SMART" id="SM00487">
    <property type="entry name" value="DEXDc"/>
    <property type="match status" value="1"/>
</dbReference>
<comment type="subcellular location">
    <subcellularLocation>
        <location evidence="1">Virion</location>
    </subcellularLocation>
</comment>
<keyword evidence="3" id="KW-0378">Hydrolase</keyword>
<comment type="function">
    <text evidence="9">DNA helicase which seems to act as a postreplicative transcription termination factor. Involved in ATP-dependent release of nascent RNA. Forms a stable complex with single-stranded DNA, and to a lesser extent RNA.</text>
</comment>
<feature type="domain" description="Helicase ATP-binding" evidence="11">
    <location>
        <begin position="99"/>
        <end position="255"/>
    </location>
</feature>
<evidence type="ECO:0000256" key="1">
    <source>
        <dbReference type="ARBA" id="ARBA00004328"/>
    </source>
</evidence>
<dbReference type="InterPro" id="IPR027417">
    <property type="entry name" value="P-loop_NTPase"/>
</dbReference>
<keyword evidence="7" id="KW-0426">Late protein</keyword>
<dbReference type="Proteomes" id="UP000318014">
    <property type="component" value="Genome"/>
</dbReference>
<evidence type="ECO:0000259" key="11">
    <source>
        <dbReference type="PROSITE" id="PS51192"/>
    </source>
</evidence>
<dbReference type="PANTHER" id="PTHR47396:SF1">
    <property type="entry name" value="ATP-DEPENDENT HELICASE IRC3-RELATED"/>
    <property type="match status" value="1"/>
</dbReference>
<evidence type="ECO:0000256" key="2">
    <source>
        <dbReference type="ARBA" id="ARBA00022741"/>
    </source>
</evidence>
<dbReference type="InterPro" id="IPR014001">
    <property type="entry name" value="Helicase_ATP-bd"/>
</dbReference>
<protein>
    <submittedName>
        <fullName evidence="12">DNA helicase transcript release factor</fullName>
    </submittedName>
    <submittedName>
        <fullName evidence="13">DNA helicase, transcript release factor</fullName>
    </submittedName>
</protein>
<keyword evidence="8" id="KW-0804">Transcription</keyword>
<keyword evidence="2" id="KW-0547">Nucleotide-binding</keyword>
<dbReference type="GO" id="GO:0016787">
    <property type="term" value="F:hydrolase activity"/>
    <property type="evidence" value="ECO:0007669"/>
    <property type="project" value="UniProtKB-KW"/>
</dbReference>
<evidence type="ECO:0000313" key="14">
    <source>
        <dbReference type="Proteomes" id="UP000318014"/>
    </source>
</evidence>
<evidence type="ECO:0000256" key="9">
    <source>
        <dbReference type="ARBA" id="ARBA00037581"/>
    </source>
</evidence>
<dbReference type="InterPro" id="IPR050742">
    <property type="entry name" value="Helicase_Restrict-Modif_Enz"/>
</dbReference>
<reference evidence="13" key="3">
    <citation type="submission" date="2018-08" db="EMBL/GenBank/DDBJ databases">
        <authorList>
            <person name="Ferrada E.E."/>
            <person name="Latorre B.A."/>
        </authorList>
    </citation>
    <scope>NUCLEOTIDE SEQUENCE</scope>
    <source>
        <strain evidence="13">NSW</strain>
    </source>
</reference>
<evidence type="ECO:0000256" key="5">
    <source>
        <dbReference type="ARBA" id="ARBA00022840"/>
    </source>
</evidence>
<reference evidence="13 14" key="1">
    <citation type="journal article" date="2017" name="Sci. Rep.">
        <title>Molecular and microscopic characterization of a novel Eastern grey kangaroopox virus genome directly from a clinical sample.</title>
        <authorList>
            <person name="Sarker S."/>
            <person name="Roberts H.K."/>
            <person name="Tidd N."/>
            <person name="Ault S."/>
            <person name="Ladmore G."/>
            <person name="Peters A."/>
            <person name="Forwood J.K."/>
            <person name="Helbig K."/>
            <person name="Raidal S.R."/>
        </authorList>
    </citation>
    <scope>NUCLEOTIDE SEQUENCE [LARGE SCALE GENOMIC DNA]</scope>
    <source>
        <strain evidence="13 14">NSW</strain>
    </source>
</reference>